<evidence type="ECO:0000313" key="2">
    <source>
        <dbReference type="EMBL" id="EDS14914.1"/>
    </source>
</evidence>
<proteinExistence type="predicted"/>
<reference evidence="2 3" key="2">
    <citation type="submission" date="2007-11" db="EMBL/GenBank/DDBJ databases">
        <authorList>
            <person name="Fulton L."/>
            <person name="Clifton S."/>
            <person name="Fulton B."/>
            <person name="Xu J."/>
            <person name="Minx P."/>
            <person name="Pepin K.H."/>
            <person name="Johnson M."/>
            <person name="Thiruvilangam P."/>
            <person name="Bhonagiri V."/>
            <person name="Nash W.E."/>
            <person name="Mardis E.R."/>
            <person name="Wilson R.K."/>
        </authorList>
    </citation>
    <scope>NUCLEOTIDE SEQUENCE [LARGE SCALE GENOMIC DNA]</scope>
    <source>
        <strain evidence="2 3">ATCC 43183</strain>
    </source>
</reference>
<comment type="caution">
    <text evidence="2">The sequence shown here is derived from an EMBL/GenBank/DDBJ whole genome shotgun (WGS) entry which is preliminary data.</text>
</comment>
<protein>
    <submittedName>
        <fullName evidence="2">Uncharacterized protein</fullName>
    </submittedName>
</protein>
<name>B0NSY8_BACSE</name>
<dbReference type="AlphaFoldDB" id="B0NSY8"/>
<evidence type="ECO:0000256" key="1">
    <source>
        <dbReference type="SAM" id="MobiDB-lite"/>
    </source>
</evidence>
<sequence>MTIGRFTTEHTEISPGFQTEEQKNGRTDSALPHAASSALFMFPVLLSENPLIANKI</sequence>
<feature type="region of interest" description="Disordered" evidence="1">
    <location>
        <begin position="1"/>
        <end position="29"/>
    </location>
</feature>
<dbReference type="EMBL" id="ABFZ02000020">
    <property type="protein sequence ID" value="EDS14914.1"/>
    <property type="molecule type" value="Genomic_DNA"/>
</dbReference>
<evidence type="ECO:0000313" key="3">
    <source>
        <dbReference type="Proteomes" id="UP000004713"/>
    </source>
</evidence>
<dbReference type="HOGENOM" id="CLU_3004665_0_0_10"/>
<dbReference type="Proteomes" id="UP000004713">
    <property type="component" value="Unassembled WGS sequence"/>
</dbReference>
<reference evidence="2 3" key="1">
    <citation type="submission" date="2007-11" db="EMBL/GenBank/DDBJ databases">
        <title>Draft genome sequence of Bacteroides stercoris(ATCC 43183).</title>
        <authorList>
            <person name="Sudarsanam P."/>
            <person name="Ley R."/>
            <person name="Guruge J."/>
            <person name="Turnbaugh P.J."/>
            <person name="Mahowald M."/>
            <person name="Liep D."/>
            <person name="Gordon J."/>
        </authorList>
    </citation>
    <scope>NUCLEOTIDE SEQUENCE [LARGE SCALE GENOMIC DNA]</scope>
    <source>
        <strain evidence="2 3">ATCC 43183</strain>
    </source>
</reference>
<organism evidence="2 3">
    <name type="scientific">Bacteroides stercoris ATCC 43183</name>
    <dbReference type="NCBI Taxonomy" id="449673"/>
    <lineage>
        <taxon>Bacteria</taxon>
        <taxon>Pseudomonadati</taxon>
        <taxon>Bacteroidota</taxon>
        <taxon>Bacteroidia</taxon>
        <taxon>Bacteroidales</taxon>
        <taxon>Bacteroidaceae</taxon>
        <taxon>Bacteroides</taxon>
    </lineage>
</organism>
<accession>B0NSY8</accession>
<gene>
    <name evidence="2" type="ORF">BACSTE_02604</name>
</gene>